<evidence type="ECO:0000256" key="1">
    <source>
        <dbReference type="SAM" id="SignalP"/>
    </source>
</evidence>
<name>A0ABU3R305_9GAMM</name>
<keyword evidence="3" id="KW-1185">Reference proteome</keyword>
<sequence length="187" mass="21091">MITYISPFNFSTLFKRLSLISLGFSLFTLPTLSNAANANTETQLTGVLIHKIATYLNWNKKSNKELTYCFVGNNSHTVGDFLTSQKNIGRLPYHITLRNFTNLVDSSNAICDLLYVDKSTNWDRQVFNQLAKSTFTITNDKELLAEGFVVSIELDQNKPQLTLSKSNLQKTNIVIDARFLSVVNVVE</sequence>
<proteinExistence type="predicted"/>
<evidence type="ECO:0000313" key="2">
    <source>
        <dbReference type="EMBL" id="MDU0114054.1"/>
    </source>
</evidence>
<gene>
    <name evidence="2" type="ORF">RT723_13825</name>
</gene>
<dbReference type="RefSeq" id="WP_315947653.1">
    <property type="nucleotide sequence ID" value="NZ_JAWCUA010000010.1"/>
</dbReference>
<comment type="caution">
    <text evidence="2">The sequence shown here is derived from an EMBL/GenBank/DDBJ whole genome shotgun (WGS) entry which is preliminary data.</text>
</comment>
<accession>A0ABU3R305</accession>
<protein>
    <submittedName>
        <fullName evidence="2">YfiR/HmsC family protein</fullName>
    </submittedName>
</protein>
<dbReference type="InterPro" id="IPR025293">
    <property type="entry name" value="YfiR/HmsC-like"/>
</dbReference>
<feature type="signal peptide" evidence="1">
    <location>
        <begin position="1"/>
        <end position="35"/>
    </location>
</feature>
<evidence type="ECO:0000313" key="3">
    <source>
        <dbReference type="Proteomes" id="UP001257914"/>
    </source>
</evidence>
<dbReference type="EMBL" id="JAWCUA010000010">
    <property type="protein sequence ID" value="MDU0114054.1"/>
    <property type="molecule type" value="Genomic_DNA"/>
</dbReference>
<dbReference type="Proteomes" id="UP001257914">
    <property type="component" value="Unassembled WGS sequence"/>
</dbReference>
<keyword evidence="1" id="KW-0732">Signal</keyword>
<feature type="chain" id="PRO_5045332400" evidence="1">
    <location>
        <begin position="36"/>
        <end position="187"/>
    </location>
</feature>
<reference evidence="2 3" key="1">
    <citation type="submission" date="2023-10" db="EMBL/GenBank/DDBJ databases">
        <title>Psychrosphaera aquimaarina strain SW33 isolated from seawater.</title>
        <authorList>
            <person name="Bayburt H."/>
            <person name="Kim J.M."/>
            <person name="Choi B.J."/>
            <person name="Jeon C.O."/>
        </authorList>
    </citation>
    <scope>NUCLEOTIDE SEQUENCE [LARGE SCALE GENOMIC DNA]</scope>
    <source>
        <strain evidence="2 3">KCTC 52743</strain>
    </source>
</reference>
<organism evidence="2 3">
    <name type="scientific">Psychrosphaera aquimarina</name>
    <dbReference type="NCBI Taxonomy" id="2044854"/>
    <lineage>
        <taxon>Bacteria</taxon>
        <taxon>Pseudomonadati</taxon>
        <taxon>Pseudomonadota</taxon>
        <taxon>Gammaproteobacteria</taxon>
        <taxon>Alteromonadales</taxon>
        <taxon>Pseudoalteromonadaceae</taxon>
        <taxon>Psychrosphaera</taxon>
    </lineage>
</organism>
<dbReference type="Pfam" id="PF13689">
    <property type="entry name" value="DUF4154"/>
    <property type="match status" value="1"/>
</dbReference>